<proteinExistence type="predicted"/>
<dbReference type="AlphaFoldDB" id="A0A7J6LFW6"/>
<dbReference type="EMBL" id="JAAPAO010000506">
    <property type="protein sequence ID" value="KAF4658159.1"/>
    <property type="molecule type" value="Genomic_DNA"/>
</dbReference>
<evidence type="ECO:0000313" key="2">
    <source>
        <dbReference type="Proteomes" id="UP000591131"/>
    </source>
</evidence>
<gene>
    <name evidence="1" type="ORF">FOL47_008135</name>
</gene>
<keyword evidence="2" id="KW-1185">Reference proteome</keyword>
<organism evidence="1 2">
    <name type="scientific">Perkinsus chesapeaki</name>
    <name type="common">Clam parasite</name>
    <name type="synonym">Perkinsus andrewsi</name>
    <dbReference type="NCBI Taxonomy" id="330153"/>
    <lineage>
        <taxon>Eukaryota</taxon>
        <taxon>Sar</taxon>
        <taxon>Alveolata</taxon>
        <taxon>Perkinsozoa</taxon>
        <taxon>Perkinsea</taxon>
        <taxon>Perkinsida</taxon>
        <taxon>Perkinsidae</taxon>
        <taxon>Perkinsus</taxon>
    </lineage>
</organism>
<sequence length="109" mass="11916">MLFQVVATEHILRLAKMVDEDSYGPPNEDGKCPQGEALFKYVKGGSVCAPRCLSDERCPPISHGAKGPAECLAEHCYLHCSQNDDCPQFAGKKSFCAEDASPFPICFFN</sequence>
<comment type="caution">
    <text evidence="1">The sequence shown here is derived from an EMBL/GenBank/DDBJ whole genome shotgun (WGS) entry which is preliminary data.</text>
</comment>
<reference evidence="1 2" key="1">
    <citation type="submission" date="2020-04" db="EMBL/GenBank/DDBJ databases">
        <title>Perkinsus chesapeaki whole genome sequence.</title>
        <authorList>
            <person name="Bogema D.R."/>
        </authorList>
    </citation>
    <scope>NUCLEOTIDE SEQUENCE [LARGE SCALE GENOMIC DNA]</scope>
    <source>
        <strain evidence="1">ATCC PRA-425</strain>
    </source>
</reference>
<evidence type="ECO:0000313" key="1">
    <source>
        <dbReference type="EMBL" id="KAF4658159.1"/>
    </source>
</evidence>
<protein>
    <submittedName>
        <fullName evidence="1">Uncharacterized protein</fullName>
    </submittedName>
</protein>
<name>A0A7J6LFW6_PERCH</name>
<dbReference type="Proteomes" id="UP000591131">
    <property type="component" value="Unassembled WGS sequence"/>
</dbReference>
<accession>A0A7J6LFW6</accession>